<dbReference type="InterPro" id="IPR000572">
    <property type="entry name" value="OxRdtase_Mopterin-bd_dom"/>
</dbReference>
<dbReference type="InterPro" id="IPR014756">
    <property type="entry name" value="Ig_E-set"/>
</dbReference>
<keyword evidence="8" id="KW-0500">Molybdenum</keyword>
<keyword evidence="13" id="KW-0496">Mitochondrion</keyword>
<dbReference type="InterPro" id="IPR018506">
    <property type="entry name" value="Cyt_B5_heme-BS"/>
</dbReference>
<dbReference type="PROSITE" id="PS00191">
    <property type="entry name" value="CYTOCHROME_B5_1"/>
    <property type="match status" value="1"/>
</dbReference>
<comment type="subcellular location">
    <subcellularLocation>
        <location evidence="3">Mitochondrion intermembrane space</location>
    </subcellularLocation>
</comment>
<evidence type="ECO:0000256" key="8">
    <source>
        <dbReference type="ARBA" id="ARBA00022505"/>
    </source>
</evidence>
<evidence type="ECO:0000256" key="7">
    <source>
        <dbReference type="ARBA" id="ARBA00015499"/>
    </source>
</evidence>
<sequence>MFVRNFPRNAPPLQRQLLPPVGLRPRSSFLLASSSSFSASTHSATTISRPIISSCCLTTTTARHAIQSYAARALRPPALARSTRSSSTSSRATTGKFGSARLPLAALAAAVLLSAVLAARSGHVHAESSKSEATVLPTYTRAEVATHTTPETGIWVTCGSGVYDITNFVEIHPGGSRILQAAGRSIDPFWAVFAIHQSPETRQLLETYRIGHLAPARTPEEKAANAAADARDKEALQGLFANDPKRDPRLVTLAACPCNAETPPAELTASITPTPVFFVRNHLPVPAVDVETYRLRVDGPTFPQEVELSLADLRALPKHTVTVTLQCAGNRRKDMHEVKATKGLQWTAGGISTATWSGALLTDVLRAAHPGFDLDNQGSADDDDDDENNNNNIAHVHFRGVEGYGASIPFHKAASPAGEVLVAYEMNGEPLPPDHGAPLRAVVPGHVAARSVKWLESVVLSDEESESHWQRRDYKGFCPSTEMPTEEDYDSATSIQELPINSAVLSPRPDSTVEAGPDGKLAVLGYAVSGGGRAVLRVDVSADGGRSWVAADLKPAAPRARPGRQWAWTHFEARVPVAAAAAAAAARKDGQVVEVVCKAVDEAYNSQPERVEGIWNMRGVLSNAWHRVKVTVTQPGAAEEKPEEGGLVERIGR</sequence>
<dbReference type="SUPFAM" id="SSF56524">
    <property type="entry name" value="Oxidoreductase molybdopterin-binding domain"/>
    <property type="match status" value="1"/>
</dbReference>
<dbReference type="PRINTS" id="PR00407">
    <property type="entry name" value="EUMOPTERIN"/>
</dbReference>
<keyword evidence="10" id="KW-0479">Metal-binding</keyword>
<dbReference type="GO" id="GO:0050464">
    <property type="term" value="F:nitrate reductase (NADPH) activity"/>
    <property type="evidence" value="ECO:0007669"/>
    <property type="project" value="UniProtKB-EC"/>
</dbReference>
<accession>A0AAD5TFI7</accession>
<evidence type="ECO:0000256" key="13">
    <source>
        <dbReference type="ARBA" id="ARBA00023128"/>
    </source>
</evidence>
<dbReference type="Gene3D" id="3.10.120.10">
    <property type="entry name" value="Cytochrome b5-like heme/steroid binding domain"/>
    <property type="match status" value="1"/>
</dbReference>
<evidence type="ECO:0000313" key="16">
    <source>
        <dbReference type="EMBL" id="KAJ3175251.1"/>
    </source>
</evidence>
<dbReference type="EMBL" id="JADGJQ010000054">
    <property type="protein sequence ID" value="KAJ3175251.1"/>
    <property type="molecule type" value="Genomic_DNA"/>
</dbReference>
<dbReference type="PANTHER" id="PTHR19372">
    <property type="entry name" value="SULFITE REDUCTASE"/>
    <property type="match status" value="1"/>
</dbReference>
<dbReference type="Proteomes" id="UP001212152">
    <property type="component" value="Unassembled WGS sequence"/>
</dbReference>
<dbReference type="SMART" id="SM01117">
    <property type="entry name" value="Cyt-b5"/>
    <property type="match status" value="1"/>
</dbReference>
<dbReference type="Gene3D" id="3.90.420.10">
    <property type="entry name" value="Oxidoreductase, molybdopterin-binding domain"/>
    <property type="match status" value="1"/>
</dbReference>
<dbReference type="PROSITE" id="PS50255">
    <property type="entry name" value="CYTOCHROME_B5_2"/>
    <property type="match status" value="1"/>
</dbReference>
<comment type="pathway">
    <text evidence="4">Energy metabolism; sulfur metabolism.</text>
</comment>
<comment type="catalytic activity">
    <reaction evidence="14">
        <text>nitrite + NADP(+) + H2O = nitrate + NADPH + H(+)</text>
        <dbReference type="Rhea" id="RHEA:19061"/>
        <dbReference type="ChEBI" id="CHEBI:15377"/>
        <dbReference type="ChEBI" id="CHEBI:15378"/>
        <dbReference type="ChEBI" id="CHEBI:16301"/>
        <dbReference type="ChEBI" id="CHEBI:17632"/>
        <dbReference type="ChEBI" id="CHEBI:57783"/>
        <dbReference type="ChEBI" id="CHEBI:58349"/>
        <dbReference type="EC" id="1.7.1.3"/>
    </reaction>
</comment>
<comment type="caution">
    <text evidence="16">The sequence shown here is derived from an EMBL/GenBank/DDBJ whole genome shotgun (WGS) entry which is preliminary data.</text>
</comment>
<dbReference type="GO" id="GO:0043546">
    <property type="term" value="F:molybdopterin cofactor binding"/>
    <property type="evidence" value="ECO:0007669"/>
    <property type="project" value="TreeGrafter"/>
</dbReference>
<feature type="domain" description="Cytochrome b5 heme-binding" evidence="15">
    <location>
        <begin position="136"/>
        <end position="214"/>
    </location>
</feature>
<comment type="cofactor">
    <cofactor evidence="1">
        <name>Mo-molybdopterin</name>
        <dbReference type="ChEBI" id="CHEBI:71302"/>
    </cofactor>
</comment>
<keyword evidence="9" id="KW-0349">Heme</keyword>
<dbReference type="InterPro" id="IPR008335">
    <property type="entry name" value="Mopterin_OxRdtase_euk"/>
</dbReference>
<dbReference type="Pfam" id="PF03404">
    <property type="entry name" value="Mo-co_dimer"/>
    <property type="match status" value="1"/>
</dbReference>
<evidence type="ECO:0000259" key="15">
    <source>
        <dbReference type="PROSITE" id="PS50255"/>
    </source>
</evidence>
<keyword evidence="17" id="KW-1185">Reference proteome</keyword>
<dbReference type="SUPFAM" id="SSF81296">
    <property type="entry name" value="E set domains"/>
    <property type="match status" value="1"/>
</dbReference>
<comment type="cofactor">
    <cofactor evidence="2">
        <name>heme b</name>
        <dbReference type="ChEBI" id="CHEBI:60344"/>
    </cofactor>
</comment>
<proteinExistence type="predicted"/>
<dbReference type="FunFam" id="3.90.420.10:FF:000002">
    <property type="entry name" value="sulfite oxidase, mitochondrial"/>
    <property type="match status" value="1"/>
</dbReference>
<evidence type="ECO:0000256" key="5">
    <source>
        <dbReference type="ARBA" id="ARBA00012505"/>
    </source>
</evidence>
<dbReference type="SUPFAM" id="SSF55856">
    <property type="entry name" value="Cytochrome b5-like heme/steroid binding domain"/>
    <property type="match status" value="1"/>
</dbReference>
<dbReference type="EC" id="1.7.1.3" evidence="6"/>
<evidence type="ECO:0000256" key="1">
    <source>
        <dbReference type="ARBA" id="ARBA00001924"/>
    </source>
</evidence>
<dbReference type="PRINTS" id="PR00363">
    <property type="entry name" value="CYTOCHROMEB5"/>
</dbReference>
<dbReference type="InterPro" id="IPR001199">
    <property type="entry name" value="Cyt_B5-like_heme/steroid-bd"/>
</dbReference>
<dbReference type="EC" id="1.8.3.1" evidence="5"/>
<dbReference type="Pfam" id="PF00174">
    <property type="entry name" value="Oxidored_molyb"/>
    <property type="match status" value="1"/>
</dbReference>
<dbReference type="GO" id="GO:0006790">
    <property type="term" value="P:sulfur compound metabolic process"/>
    <property type="evidence" value="ECO:0007669"/>
    <property type="project" value="TreeGrafter"/>
</dbReference>
<evidence type="ECO:0000256" key="10">
    <source>
        <dbReference type="ARBA" id="ARBA00022723"/>
    </source>
</evidence>
<reference evidence="16" key="1">
    <citation type="submission" date="2020-05" db="EMBL/GenBank/DDBJ databases">
        <title>Phylogenomic resolution of chytrid fungi.</title>
        <authorList>
            <person name="Stajich J.E."/>
            <person name="Amses K."/>
            <person name="Simmons R."/>
            <person name="Seto K."/>
            <person name="Myers J."/>
            <person name="Bonds A."/>
            <person name="Quandt C.A."/>
            <person name="Barry K."/>
            <person name="Liu P."/>
            <person name="Grigoriev I."/>
            <person name="Longcore J.E."/>
            <person name="James T.Y."/>
        </authorList>
    </citation>
    <scope>NUCLEOTIDE SEQUENCE</scope>
    <source>
        <strain evidence="16">JEL0379</strain>
    </source>
</reference>
<dbReference type="InterPro" id="IPR036374">
    <property type="entry name" value="OxRdtase_Mopterin-bd_sf"/>
</dbReference>
<evidence type="ECO:0000256" key="2">
    <source>
        <dbReference type="ARBA" id="ARBA00001970"/>
    </source>
</evidence>
<evidence type="ECO:0000256" key="6">
    <source>
        <dbReference type="ARBA" id="ARBA00012673"/>
    </source>
</evidence>
<protein>
    <recommendedName>
        <fullName evidence="7">Nitrate reductase [NADPH]</fullName>
        <ecNumber evidence="6">1.7.1.3</ecNumber>
        <ecNumber evidence="5">1.8.3.1</ecNumber>
    </recommendedName>
</protein>
<dbReference type="GO" id="GO:0008482">
    <property type="term" value="F:sulfite oxidase activity"/>
    <property type="evidence" value="ECO:0007669"/>
    <property type="project" value="UniProtKB-EC"/>
</dbReference>
<evidence type="ECO:0000256" key="12">
    <source>
        <dbReference type="ARBA" id="ARBA00023004"/>
    </source>
</evidence>
<keyword evidence="12" id="KW-0408">Iron</keyword>
<evidence type="ECO:0000256" key="4">
    <source>
        <dbReference type="ARBA" id="ARBA00004971"/>
    </source>
</evidence>
<evidence type="ECO:0000256" key="3">
    <source>
        <dbReference type="ARBA" id="ARBA00004569"/>
    </source>
</evidence>
<evidence type="ECO:0000256" key="11">
    <source>
        <dbReference type="ARBA" id="ARBA00023002"/>
    </source>
</evidence>
<dbReference type="Gene3D" id="2.60.40.650">
    <property type="match status" value="1"/>
</dbReference>
<dbReference type="GO" id="GO:0020037">
    <property type="term" value="F:heme binding"/>
    <property type="evidence" value="ECO:0007669"/>
    <property type="project" value="InterPro"/>
</dbReference>
<evidence type="ECO:0000256" key="9">
    <source>
        <dbReference type="ARBA" id="ARBA00022617"/>
    </source>
</evidence>
<evidence type="ECO:0000313" key="17">
    <source>
        <dbReference type="Proteomes" id="UP001212152"/>
    </source>
</evidence>
<dbReference type="GO" id="GO:0005758">
    <property type="term" value="C:mitochondrial intermembrane space"/>
    <property type="evidence" value="ECO:0007669"/>
    <property type="project" value="UniProtKB-SubCell"/>
</dbReference>
<dbReference type="InterPro" id="IPR036400">
    <property type="entry name" value="Cyt_B5-like_heme/steroid_sf"/>
</dbReference>
<dbReference type="AlphaFoldDB" id="A0AAD5TFI7"/>
<dbReference type="FunFam" id="3.10.120.10:FF:000007">
    <property type="entry name" value="Sulfite oxidase, mitochondrial"/>
    <property type="match status" value="1"/>
</dbReference>
<organism evidence="16 17">
    <name type="scientific">Geranomyces variabilis</name>
    <dbReference type="NCBI Taxonomy" id="109894"/>
    <lineage>
        <taxon>Eukaryota</taxon>
        <taxon>Fungi</taxon>
        <taxon>Fungi incertae sedis</taxon>
        <taxon>Chytridiomycota</taxon>
        <taxon>Chytridiomycota incertae sedis</taxon>
        <taxon>Chytridiomycetes</taxon>
        <taxon>Spizellomycetales</taxon>
        <taxon>Powellomycetaceae</taxon>
        <taxon>Geranomyces</taxon>
    </lineage>
</organism>
<evidence type="ECO:0000256" key="14">
    <source>
        <dbReference type="ARBA" id="ARBA00049155"/>
    </source>
</evidence>
<gene>
    <name evidence="16" type="ORF">HDU87_006333</name>
</gene>
<dbReference type="GO" id="GO:0030151">
    <property type="term" value="F:molybdenum ion binding"/>
    <property type="evidence" value="ECO:0007669"/>
    <property type="project" value="InterPro"/>
</dbReference>
<dbReference type="InterPro" id="IPR005066">
    <property type="entry name" value="MoCF_OxRdtse_dimer"/>
</dbReference>
<dbReference type="Pfam" id="PF00173">
    <property type="entry name" value="Cyt-b5"/>
    <property type="match status" value="1"/>
</dbReference>
<name>A0AAD5TFI7_9FUNG</name>
<keyword evidence="11" id="KW-0560">Oxidoreductase</keyword>
<dbReference type="PANTHER" id="PTHR19372:SF7">
    <property type="entry name" value="SULFITE OXIDASE, MITOCHONDRIAL"/>
    <property type="match status" value="1"/>
</dbReference>